<dbReference type="GO" id="GO:0008235">
    <property type="term" value="F:metalloexopeptidase activity"/>
    <property type="evidence" value="ECO:0007669"/>
    <property type="project" value="InterPro"/>
</dbReference>
<dbReference type="InterPro" id="IPR045175">
    <property type="entry name" value="M28_fam"/>
</dbReference>
<dbReference type="Proteomes" id="UP000192393">
    <property type="component" value="Unassembled WGS sequence"/>
</dbReference>
<accession>A0A1W1Z1F3</accession>
<proteinExistence type="predicted"/>
<organism evidence="2 3">
    <name type="scientific">Moheibacter sediminis</name>
    <dbReference type="NCBI Taxonomy" id="1434700"/>
    <lineage>
        <taxon>Bacteria</taxon>
        <taxon>Pseudomonadati</taxon>
        <taxon>Bacteroidota</taxon>
        <taxon>Flavobacteriia</taxon>
        <taxon>Flavobacteriales</taxon>
        <taxon>Weeksellaceae</taxon>
        <taxon>Moheibacter</taxon>
    </lineage>
</organism>
<dbReference type="AlphaFoldDB" id="A0A1W1Z1F3"/>
<dbReference type="EMBL" id="FWXS01000002">
    <property type="protein sequence ID" value="SMC42226.1"/>
    <property type="molecule type" value="Genomic_DNA"/>
</dbReference>
<name>A0A1W1Z1F3_9FLAO</name>
<feature type="domain" description="Peptidase M28" evidence="1">
    <location>
        <begin position="255"/>
        <end position="446"/>
    </location>
</feature>
<evidence type="ECO:0000259" key="1">
    <source>
        <dbReference type="Pfam" id="PF04389"/>
    </source>
</evidence>
<protein>
    <submittedName>
        <fullName evidence="2">Peptidase family M28</fullName>
    </submittedName>
</protein>
<evidence type="ECO:0000313" key="2">
    <source>
        <dbReference type="EMBL" id="SMC42226.1"/>
    </source>
</evidence>
<evidence type="ECO:0000313" key="3">
    <source>
        <dbReference type="Proteomes" id="UP000192393"/>
    </source>
</evidence>
<gene>
    <name evidence="2" type="ORF">SAMN06296427_102101</name>
</gene>
<dbReference type="PANTHER" id="PTHR12147">
    <property type="entry name" value="METALLOPEPTIDASE M28 FAMILY MEMBER"/>
    <property type="match status" value="1"/>
</dbReference>
<reference evidence="2 3" key="1">
    <citation type="submission" date="2017-04" db="EMBL/GenBank/DDBJ databases">
        <authorList>
            <person name="Afonso C.L."/>
            <person name="Miller P.J."/>
            <person name="Scott M.A."/>
            <person name="Spackman E."/>
            <person name="Goraichik I."/>
            <person name="Dimitrov K.M."/>
            <person name="Suarez D.L."/>
            <person name="Swayne D.E."/>
        </authorList>
    </citation>
    <scope>NUCLEOTIDE SEQUENCE [LARGE SCALE GENOMIC DNA]</scope>
    <source>
        <strain evidence="2 3">CGMCC 1.12708</strain>
    </source>
</reference>
<dbReference type="PANTHER" id="PTHR12147:SF26">
    <property type="entry name" value="PEPTIDASE M28 DOMAIN-CONTAINING PROTEIN"/>
    <property type="match status" value="1"/>
</dbReference>
<dbReference type="Pfam" id="PF04389">
    <property type="entry name" value="Peptidase_M28"/>
    <property type="match status" value="1"/>
</dbReference>
<dbReference type="InterPro" id="IPR007484">
    <property type="entry name" value="Peptidase_M28"/>
</dbReference>
<dbReference type="SUPFAM" id="SSF53187">
    <property type="entry name" value="Zn-dependent exopeptidases"/>
    <property type="match status" value="1"/>
</dbReference>
<dbReference type="GO" id="GO:0006508">
    <property type="term" value="P:proteolysis"/>
    <property type="evidence" value="ECO:0007669"/>
    <property type="project" value="InterPro"/>
</dbReference>
<sequence>MDVGKLKCKYVFNVVDSKRLTLNFKFFISFLFSTICFAQNAETNYARSVITTLTSEEFAGRGYVDDGMEKSAEFIANEFEKLGLKKINDSYFQDFTMPINVIKNAKLKLNDKELKYGEDFIVKPSSYSQNFHQKEIYHFEPEYFAISLKYESSFIDFIQKDMLAQKGKHVVFPPYQFEVDSLNQYYKHWANFYKPEENQNRSIFYFTKDKLTASLSQVQDSIAEFIVNEKYYSKNLNIDDYGIESEFINNFKSKNVIGKIEGENKDSLIVITAHYDHLGKVGNVYFPGANDNASGTAFLLNLAKYYSKNKPKYTLIFIAFGAEEAGLIGSYHFVENPLIDLKRIKFLLNFDIMGAGEDGIQIVNSSIFTKEYELLNQINSKNNYLKQIKKRGEACNSDHCPFYEKGIPSFFTYTLGGAGHYHDPFDKGETLNLSEFQNIRDLFVEFINKL</sequence>
<keyword evidence="3" id="KW-1185">Reference proteome</keyword>
<dbReference type="Gene3D" id="3.40.630.10">
    <property type="entry name" value="Zn peptidases"/>
    <property type="match status" value="1"/>
</dbReference>
<dbReference type="STRING" id="1434700.SAMN06296427_102101"/>